<dbReference type="RefSeq" id="WP_208344986.1">
    <property type="nucleotide sequence ID" value="NZ_CAWQFN010000566.1"/>
</dbReference>
<keyword evidence="2" id="KW-1133">Transmembrane helix</keyword>
<keyword evidence="4" id="KW-1185">Reference proteome</keyword>
<dbReference type="EMBL" id="JAALHA020000015">
    <property type="protein sequence ID" value="MDR9897943.1"/>
    <property type="molecule type" value="Genomic_DNA"/>
</dbReference>
<dbReference type="AlphaFoldDB" id="A0AAP5IE06"/>
<protein>
    <submittedName>
        <fullName evidence="3">Uncharacterized protein</fullName>
    </submittedName>
</protein>
<name>A0AAP5IE06_9CYAN</name>
<keyword evidence="2" id="KW-0812">Transmembrane</keyword>
<reference evidence="4" key="1">
    <citation type="journal article" date="2021" name="Science">
        <title>Hunting the eagle killer: A cyanobacterial neurotoxin causes vacuolar myelinopathy.</title>
        <authorList>
            <person name="Breinlinger S."/>
            <person name="Phillips T.J."/>
            <person name="Haram B.N."/>
            <person name="Mares J."/>
            <person name="Martinez Yerena J.A."/>
            <person name="Hrouzek P."/>
            <person name="Sobotka R."/>
            <person name="Henderson W.M."/>
            <person name="Schmieder P."/>
            <person name="Williams S.M."/>
            <person name="Lauderdale J.D."/>
            <person name="Wilde H.D."/>
            <person name="Gerrin W."/>
            <person name="Kust A."/>
            <person name="Washington J.W."/>
            <person name="Wagner C."/>
            <person name="Geier B."/>
            <person name="Liebeke M."/>
            <person name="Enke H."/>
            <person name="Niedermeyer T.H.J."/>
            <person name="Wilde S.B."/>
        </authorList>
    </citation>
    <scope>NUCLEOTIDE SEQUENCE [LARGE SCALE GENOMIC DNA]</scope>
    <source>
        <strain evidence="4">Thurmond2011</strain>
    </source>
</reference>
<feature type="compositionally biased region" description="Polar residues" evidence="1">
    <location>
        <begin position="82"/>
        <end position="95"/>
    </location>
</feature>
<dbReference type="Proteomes" id="UP000667802">
    <property type="component" value="Unassembled WGS sequence"/>
</dbReference>
<proteinExistence type="predicted"/>
<accession>A0AAP5IE06</accession>
<evidence type="ECO:0000313" key="4">
    <source>
        <dbReference type="Proteomes" id="UP000667802"/>
    </source>
</evidence>
<feature type="transmembrane region" description="Helical" evidence="2">
    <location>
        <begin position="7"/>
        <end position="31"/>
    </location>
</feature>
<comment type="caution">
    <text evidence="3">The sequence shown here is derived from an EMBL/GenBank/DDBJ whole genome shotgun (WGS) entry which is preliminary data.</text>
</comment>
<evidence type="ECO:0000256" key="2">
    <source>
        <dbReference type="SAM" id="Phobius"/>
    </source>
</evidence>
<evidence type="ECO:0000313" key="3">
    <source>
        <dbReference type="EMBL" id="MDR9897943.1"/>
    </source>
</evidence>
<gene>
    <name evidence="3" type="ORF">G7B40_025765</name>
</gene>
<feature type="region of interest" description="Disordered" evidence="1">
    <location>
        <begin position="52"/>
        <end position="95"/>
    </location>
</feature>
<evidence type="ECO:0000256" key="1">
    <source>
        <dbReference type="SAM" id="MobiDB-lite"/>
    </source>
</evidence>
<keyword evidence="2" id="KW-0472">Membrane</keyword>
<organism evidence="3 4">
    <name type="scientific">Aetokthonos hydrillicola Thurmond2011</name>
    <dbReference type="NCBI Taxonomy" id="2712845"/>
    <lineage>
        <taxon>Bacteria</taxon>
        <taxon>Bacillati</taxon>
        <taxon>Cyanobacteriota</taxon>
        <taxon>Cyanophyceae</taxon>
        <taxon>Nostocales</taxon>
        <taxon>Hapalosiphonaceae</taxon>
        <taxon>Aetokthonos</taxon>
    </lineage>
</organism>
<sequence>MKLQKALIFRIILGLKFLIAGFMLTAVPTIAATSTSPNRTCISAPKSNLLLAQVPNPTDEPNPQPLQQDEQQDDTEPDRPQSQPQTTNLTISFAS</sequence>